<dbReference type="GeneID" id="80534099"/>
<sequence length="245" mass="27500">MSTCSTISHGILIILLLATASLCVAFGILGAADERFDVSLDYEQGEGRHTIVYLILAYGCVSAMVTTIGSIAYFSDMKHYIRTVIPIVTFITMLLMLAFVSLPTLTKHIHVPVADVLYRQHDNQSVCWSGIEIRPLNTANKIDERCCIRNERAYCVACRQMYVCDETTFAKQNYWILFAIISVNFILNFAFLHNLIGGYRSTSKMYKRVSSDQLTQTTSLSMHHQAIPNVYSDMPPPPPPPFNAT</sequence>
<evidence type="ECO:0000313" key="2">
    <source>
        <dbReference type="EMBL" id="AXU41592.1"/>
    </source>
</evidence>
<keyword evidence="1" id="KW-1133">Transmembrane helix</keyword>
<keyword evidence="1" id="KW-0472">Membrane</keyword>
<feature type="transmembrane region" description="Helical" evidence="1">
    <location>
        <begin position="81"/>
        <end position="102"/>
    </location>
</feature>
<dbReference type="InterPro" id="IPR010639">
    <property type="entry name" value="Actin-rearrang-inducing_fac"/>
</dbReference>
<evidence type="ECO:0000256" key="1">
    <source>
        <dbReference type="SAM" id="Phobius"/>
    </source>
</evidence>
<dbReference type="EMBL" id="MH124167">
    <property type="protein sequence ID" value="AXU41592.1"/>
    <property type="molecule type" value="Genomic_DNA"/>
</dbReference>
<dbReference type="RefSeq" id="YP_010796604.1">
    <property type="nucleotide sequence ID" value="NC_076031.1"/>
</dbReference>
<organism evidence="2 3">
    <name type="scientific">Mythimna unipuncta nucleopolyhedrovirus</name>
    <dbReference type="NCBI Taxonomy" id="447897"/>
    <lineage>
        <taxon>Viruses</taxon>
        <taxon>Viruses incertae sedis</taxon>
        <taxon>Naldaviricetes</taxon>
        <taxon>Lefavirales</taxon>
        <taxon>Baculoviridae</taxon>
        <taxon>Alphabaculovirus</taxon>
    </lineage>
</organism>
<evidence type="ECO:0000313" key="3">
    <source>
        <dbReference type="Proteomes" id="UP000501969"/>
    </source>
</evidence>
<feature type="transmembrane region" description="Helical" evidence="1">
    <location>
        <begin position="51"/>
        <end position="74"/>
    </location>
</feature>
<keyword evidence="3" id="KW-1185">Reference proteome</keyword>
<proteinExistence type="predicted"/>
<name>A0A346TPT2_9ABAC</name>
<reference evidence="2 3" key="1">
    <citation type="submission" date="2018-03" db="EMBL/GenBank/DDBJ databases">
        <title>Complete genome sequence of a second alphabaculovirus from the true armyworm, Mythimna unipuncta.</title>
        <authorList>
            <person name="Harrison R.L."/>
            <person name="Mowery J.D."/>
            <person name="Bauchan G.R."/>
            <person name="Theilmann D.A."/>
            <person name="Erlandson M.A."/>
        </authorList>
    </citation>
    <scope>NUCLEOTIDE SEQUENCE [LARGE SCALE GENOMIC DNA]</scope>
    <source>
        <strain evidence="2 3">KY310</strain>
    </source>
</reference>
<protein>
    <submittedName>
        <fullName evidence="2">ARIF-1</fullName>
    </submittedName>
</protein>
<dbReference type="KEGG" id="vg:80534099"/>
<feature type="transmembrane region" description="Helical" evidence="1">
    <location>
        <begin position="175"/>
        <end position="196"/>
    </location>
</feature>
<keyword evidence="1" id="KW-0812">Transmembrane</keyword>
<feature type="transmembrane region" description="Helical" evidence="1">
    <location>
        <begin position="12"/>
        <end position="31"/>
    </location>
</feature>
<accession>A0A346TPT2</accession>
<dbReference type="Proteomes" id="UP000501969">
    <property type="component" value="Segment"/>
</dbReference>
<dbReference type="Pfam" id="PF06770">
    <property type="entry name" value="Arif-1"/>
    <property type="match status" value="1"/>
</dbReference>